<dbReference type="AlphaFoldDB" id="A0A1W6N4P3"/>
<dbReference type="SMART" id="SM00422">
    <property type="entry name" value="HTH_MERR"/>
    <property type="match status" value="1"/>
</dbReference>
<dbReference type="EMBL" id="CP008743">
    <property type="protein sequence ID" value="ARN84792.1"/>
    <property type="molecule type" value="Genomic_DNA"/>
</dbReference>
<dbReference type="InterPro" id="IPR000551">
    <property type="entry name" value="MerR-type_HTH_dom"/>
</dbReference>
<dbReference type="STRING" id="1414854.GQ61_05240"/>
<dbReference type="Pfam" id="PF13411">
    <property type="entry name" value="MerR_1"/>
    <property type="match status" value="1"/>
</dbReference>
<dbReference type="GO" id="GO:0003700">
    <property type="term" value="F:DNA-binding transcription factor activity"/>
    <property type="evidence" value="ECO:0007669"/>
    <property type="project" value="InterPro"/>
</dbReference>
<dbReference type="OrthoDB" id="9802944at2"/>
<dbReference type="PANTHER" id="PTHR30204:SF92">
    <property type="entry name" value="HTH-TYPE TRANSCRIPTIONAL REGULATOR ZNTR"/>
    <property type="match status" value="1"/>
</dbReference>
<proteinExistence type="predicted"/>
<evidence type="ECO:0000313" key="4">
    <source>
        <dbReference type="Proteomes" id="UP000237351"/>
    </source>
</evidence>
<dbReference type="PANTHER" id="PTHR30204">
    <property type="entry name" value="REDOX-CYCLING DRUG-SENSING TRANSCRIPTIONAL ACTIVATOR SOXR"/>
    <property type="match status" value="1"/>
</dbReference>
<dbReference type="PRINTS" id="PR00040">
    <property type="entry name" value="HTHMERR"/>
</dbReference>
<accession>A0A1W6N4P3</accession>
<dbReference type="InterPro" id="IPR009061">
    <property type="entry name" value="DNA-bd_dom_put_sf"/>
</dbReference>
<evidence type="ECO:0000256" key="1">
    <source>
        <dbReference type="ARBA" id="ARBA00023125"/>
    </source>
</evidence>
<dbReference type="SUPFAM" id="SSF46955">
    <property type="entry name" value="Putative DNA-binding domain"/>
    <property type="match status" value="1"/>
</dbReference>
<dbReference type="PROSITE" id="PS50937">
    <property type="entry name" value="HTH_MERR_2"/>
    <property type="match status" value="1"/>
</dbReference>
<evidence type="ECO:0000259" key="2">
    <source>
        <dbReference type="PROSITE" id="PS50937"/>
    </source>
</evidence>
<dbReference type="Proteomes" id="UP000237351">
    <property type="component" value="Chromosome"/>
</dbReference>
<keyword evidence="4" id="KW-1185">Reference proteome</keyword>
<evidence type="ECO:0000313" key="3">
    <source>
        <dbReference type="EMBL" id="ARN84792.1"/>
    </source>
</evidence>
<dbReference type="PROSITE" id="PS00552">
    <property type="entry name" value="HTH_MERR_1"/>
    <property type="match status" value="1"/>
</dbReference>
<dbReference type="InterPro" id="IPR047057">
    <property type="entry name" value="MerR_fam"/>
</dbReference>
<protein>
    <recommendedName>
        <fullName evidence="2">HTH merR-type domain-containing protein</fullName>
    </recommendedName>
</protein>
<dbReference type="Gene3D" id="1.10.1660.10">
    <property type="match status" value="1"/>
</dbReference>
<gene>
    <name evidence="3" type="ORF">GQ61_05240</name>
</gene>
<organism evidence="3 4">
    <name type="scientific">Candidatus Nucleicultrix amoebiphila FS5</name>
    <dbReference type="NCBI Taxonomy" id="1414854"/>
    <lineage>
        <taxon>Bacteria</taxon>
        <taxon>Pseudomonadati</taxon>
        <taxon>Pseudomonadota</taxon>
        <taxon>Alphaproteobacteria</taxon>
        <taxon>Holosporales</taxon>
        <taxon>Candidatus Nucleicultricaceae</taxon>
        <taxon>Candidatus Nucleicultrix</taxon>
    </lineage>
</organism>
<dbReference type="GO" id="GO:0003677">
    <property type="term" value="F:DNA binding"/>
    <property type="evidence" value="ECO:0007669"/>
    <property type="project" value="UniProtKB-KW"/>
</dbReference>
<feature type="domain" description="HTH merR-type" evidence="2">
    <location>
        <begin position="3"/>
        <end position="72"/>
    </location>
</feature>
<dbReference type="RefSeq" id="WP_085784285.1">
    <property type="nucleotide sequence ID" value="NZ_CP008743.1"/>
</dbReference>
<keyword evidence="1" id="KW-0238">DNA-binding</keyword>
<dbReference type="KEGG" id="naf:GQ61_05240"/>
<dbReference type="CDD" id="cd04770">
    <property type="entry name" value="HTH_HMRTR"/>
    <property type="match status" value="1"/>
</dbReference>
<reference evidence="3 4" key="1">
    <citation type="submission" date="2014-06" db="EMBL/GenBank/DDBJ databases">
        <title>The genome of the endonuclear symbiont Nucleicultrix amoebiphila.</title>
        <authorList>
            <person name="Schulz F."/>
            <person name="Horn M."/>
        </authorList>
    </citation>
    <scope>NUCLEOTIDE SEQUENCE [LARGE SCALE GENOMIC DNA]</scope>
    <source>
        <strain evidence="3 4">FS5</strain>
    </source>
</reference>
<name>A0A1W6N4P3_9PROT</name>
<sequence length="140" mass="16422">MRNYRISQLAKECQIKADTIRFYEKIGLMPKPFRGANGYRYYDKEALKRLRFIMRSKNIGFTLDEIMELLTIKGTSKNACHEIQTQAQTKIHLIDQKLQELQTIKQALITLVKQCQLNKKPMTDCPILDALETEEFTYES</sequence>